<proteinExistence type="predicted"/>
<accession>A0A9D4GCD0</accession>
<evidence type="ECO:0000313" key="3">
    <source>
        <dbReference type="Proteomes" id="UP000828390"/>
    </source>
</evidence>
<dbReference type="AlphaFoldDB" id="A0A9D4GCD0"/>
<comment type="caution">
    <text evidence="2">The sequence shown here is derived from an EMBL/GenBank/DDBJ whole genome shotgun (WGS) entry which is preliminary data.</text>
</comment>
<dbReference type="EMBL" id="JAIWYP010000006">
    <property type="protein sequence ID" value="KAH3812460.1"/>
    <property type="molecule type" value="Genomic_DNA"/>
</dbReference>
<feature type="region of interest" description="Disordered" evidence="1">
    <location>
        <begin position="25"/>
        <end position="86"/>
    </location>
</feature>
<sequence length="97" mass="10844">MGLNISPEIAIKKHWGSNQCEQLNISSFIDQNQPTTQSTPPTTQSTPTTTQSTPPTTQQHTVTTHPTTQQESVGPPKRLRQPPNRYGEWATPIIYYV</sequence>
<organism evidence="2 3">
    <name type="scientific">Dreissena polymorpha</name>
    <name type="common">Zebra mussel</name>
    <name type="synonym">Mytilus polymorpha</name>
    <dbReference type="NCBI Taxonomy" id="45954"/>
    <lineage>
        <taxon>Eukaryota</taxon>
        <taxon>Metazoa</taxon>
        <taxon>Spiralia</taxon>
        <taxon>Lophotrochozoa</taxon>
        <taxon>Mollusca</taxon>
        <taxon>Bivalvia</taxon>
        <taxon>Autobranchia</taxon>
        <taxon>Heteroconchia</taxon>
        <taxon>Euheterodonta</taxon>
        <taxon>Imparidentia</taxon>
        <taxon>Neoheterodontei</taxon>
        <taxon>Myida</taxon>
        <taxon>Dreissenoidea</taxon>
        <taxon>Dreissenidae</taxon>
        <taxon>Dreissena</taxon>
    </lineage>
</organism>
<feature type="compositionally biased region" description="Low complexity" evidence="1">
    <location>
        <begin position="33"/>
        <end position="70"/>
    </location>
</feature>
<reference evidence="2" key="1">
    <citation type="journal article" date="2019" name="bioRxiv">
        <title>The Genome of the Zebra Mussel, Dreissena polymorpha: A Resource for Invasive Species Research.</title>
        <authorList>
            <person name="McCartney M.A."/>
            <person name="Auch B."/>
            <person name="Kono T."/>
            <person name="Mallez S."/>
            <person name="Zhang Y."/>
            <person name="Obille A."/>
            <person name="Becker A."/>
            <person name="Abrahante J.E."/>
            <person name="Garbe J."/>
            <person name="Badalamenti J.P."/>
            <person name="Herman A."/>
            <person name="Mangelson H."/>
            <person name="Liachko I."/>
            <person name="Sullivan S."/>
            <person name="Sone E.D."/>
            <person name="Koren S."/>
            <person name="Silverstein K.A.T."/>
            <person name="Beckman K.B."/>
            <person name="Gohl D.M."/>
        </authorList>
    </citation>
    <scope>NUCLEOTIDE SEQUENCE</scope>
    <source>
        <strain evidence="2">Duluth1</strain>
        <tissue evidence="2">Whole animal</tissue>
    </source>
</reference>
<name>A0A9D4GCD0_DREPO</name>
<reference evidence="2" key="2">
    <citation type="submission" date="2020-11" db="EMBL/GenBank/DDBJ databases">
        <authorList>
            <person name="McCartney M.A."/>
            <person name="Auch B."/>
            <person name="Kono T."/>
            <person name="Mallez S."/>
            <person name="Becker A."/>
            <person name="Gohl D.M."/>
            <person name="Silverstein K.A.T."/>
            <person name="Koren S."/>
            <person name="Bechman K.B."/>
            <person name="Herman A."/>
            <person name="Abrahante J.E."/>
            <person name="Garbe J."/>
        </authorList>
    </citation>
    <scope>NUCLEOTIDE SEQUENCE</scope>
    <source>
        <strain evidence="2">Duluth1</strain>
        <tissue evidence="2">Whole animal</tissue>
    </source>
</reference>
<gene>
    <name evidence="2" type="ORF">DPMN_140893</name>
</gene>
<keyword evidence="3" id="KW-1185">Reference proteome</keyword>
<dbReference type="Proteomes" id="UP000828390">
    <property type="component" value="Unassembled WGS sequence"/>
</dbReference>
<evidence type="ECO:0000313" key="2">
    <source>
        <dbReference type="EMBL" id="KAH3812460.1"/>
    </source>
</evidence>
<protein>
    <submittedName>
        <fullName evidence="2">Uncharacterized protein</fullName>
    </submittedName>
</protein>
<evidence type="ECO:0000256" key="1">
    <source>
        <dbReference type="SAM" id="MobiDB-lite"/>
    </source>
</evidence>